<proteinExistence type="inferred from homology"/>
<evidence type="ECO:0000259" key="9">
    <source>
        <dbReference type="Pfam" id="PF01979"/>
    </source>
</evidence>
<dbReference type="Gene3D" id="3.20.20.140">
    <property type="entry name" value="Metal-dependent hydrolases"/>
    <property type="match status" value="1"/>
</dbReference>
<dbReference type="GO" id="GO:0008270">
    <property type="term" value="F:zinc ion binding"/>
    <property type="evidence" value="ECO:0007669"/>
    <property type="project" value="UniProtKB-UniRule"/>
</dbReference>
<evidence type="ECO:0000313" key="11">
    <source>
        <dbReference type="Proteomes" id="UP000295611"/>
    </source>
</evidence>
<comment type="catalytic activity">
    <reaction evidence="8">
        <text>guanine + H2O + H(+) = xanthine + NH4(+)</text>
        <dbReference type="Rhea" id="RHEA:14665"/>
        <dbReference type="ChEBI" id="CHEBI:15377"/>
        <dbReference type="ChEBI" id="CHEBI:15378"/>
        <dbReference type="ChEBI" id="CHEBI:16235"/>
        <dbReference type="ChEBI" id="CHEBI:17712"/>
        <dbReference type="ChEBI" id="CHEBI:28938"/>
        <dbReference type="EC" id="3.5.4.3"/>
    </reaction>
</comment>
<feature type="domain" description="Amidohydrolase-related" evidence="9">
    <location>
        <begin position="67"/>
        <end position="430"/>
    </location>
</feature>
<evidence type="ECO:0000256" key="4">
    <source>
        <dbReference type="ARBA" id="ARBA00022723"/>
    </source>
</evidence>
<dbReference type="InterPro" id="IPR014311">
    <property type="entry name" value="Guanine_deaminase"/>
</dbReference>
<keyword evidence="4 8" id="KW-0479">Metal-binding</keyword>
<protein>
    <recommendedName>
        <fullName evidence="3 7">Guanine deaminase</fullName>
        <shortName evidence="8">Guanase</shortName>
        <ecNumber evidence="3 7">3.5.4.3</ecNumber>
    </recommendedName>
    <alternativeName>
        <fullName evidence="8">Guanine aminohydrolase</fullName>
    </alternativeName>
</protein>
<dbReference type="EC" id="3.5.4.3" evidence="3 7"/>
<dbReference type="Pfam" id="PF01979">
    <property type="entry name" value="Amidohydro_1"/>
    <property type="match status" value="1"/>
</dbReference>
<keyword evidence="11" id="KW-1185">Reference proteome</keyword>
<dbReference type="InterPro" id="IPR051607">
    <property type="entry name" value="Metallo-dep_hydrolases"/>
</dbReference>
<evidence type="ECO:0000256" key="3">
    <source>
        <dbReference type="ARBA" id="ARBA00012781"/>
    </source>
</evidence>
<dbReference type="Proteomes" id="UP000295611">
    <property type="component" value="Unassembled WGS sequence"/>
</dbReference>
<organism evidence="10 11">
    <name type="scientific">Paludibacterium purpuratum</name>
    <dbReference type="NCBI Taxonomy" id="1144873"/>
    <lineage>
        <taxon>Bacteria</taxon>
        <taxon>Pseudomonadati</taxon>
        <taxon>Pseudomonadota</taxon>
        <taxon>Betaproteobacteria</taxon>
        <taxon>Neisseriales</taxon>
        <taxon>Chromobacteriaceae</taxon>
        <taxon>Paludibacterium</taxon>
    </lineage>
</organism>
<dbReference type="GO" id="GO:0006147">
    <property type="term" value="P:guanine catabolic process"/>
    <property type="evidence" value="ECO:0007669"/>
    <property type="project" value="UniProtKB-UniRule"/>
</dbReference>
<reference evidence="10 11" key="1">
    <citation type="submission" date="2019-03" db="EMBL/GenBank/DDBJ databases">
        <title>Genomic Encyclopedia of Type Strains, Phase III (KMG-III): the genomes of soil and plant-associated and newly described type strains.</title>
        <authorList>
            <person name="Whitman W."/>
        </authorList>
    </citation>
    <scope>NUCLEOTIDE SEQUENCE [LARGE SCALE GENOMIC DNA]</scope>
    <source>
        <strain evidence="10 11">CECT 8976</strain>
    </source>
</reference>
<evidence type="ECO:0000256" key="1">
    <source>
        <dbReference type="ARBA" id="ARBA00004984"/>
    </source>
</evidence>
<dbReference type="InterPro" id="IPR032466">
    <property type="entry name" value="Metal_Hydrolase"/>
</dbReference>
<gene>
    <name evidence="10" type="ORF">DFP86_10464</name>
</gene>
<dbReference type="SUPFAM" id="SSF51338">
    <property type="entry name" value="Composite domain of metallo-dependent hydrolases"/>
    <property type="match status" value="1"/>
</dbReference>
<dbReference type="OrthoDB" id="3189065at2"/>
<keyword evidence="5 8" id="KW-0378">Hydrolase</keyword>
<evidence type="ECO:0000256" key="7">
    <source>
        <dbReference type="NCBIfam" id="TIGR02967"/>
    </source>
</evidence>
<dbReference type="EMBL" id="SNZP01000004">
    <property type="protein sequence ID" value="TDR80566.1"/>
    <property type="molecule type" value="Genomic_DNA"/>
</dbReference>
<accession>A0A4R7BAA3</accession>
<dbReference type="NCBIfam" id="NF006679">
    <property type="entry name" value="PRK09228.1"/>
    <property type="match status" value="1"/>
</dbReference>
<sequence>MKTAIRGATLTFVADPFLHDAEQAMRYCQDGMVVMEDGLIVAHDQADRLLPTLGPDTVVTHYPDALILPGFVDTHVHYAQIEMVAAFGEQLIDWLHRYTYTTEQRFSDPAYASAVAELFLDEQLRNGVTSASVFCTVYPQSVDALFEAAARRNMRILAGKVCMDRNAPPELLDTPTRAYDQSQALIERWHGRGRAEYVITPRFAPTSTPAQLEALGALAAAYPQVAIQSHLSENRDEVAWIRELFPDCASYTDVYHRYGLLRPRAIYGHGIHLTEDEYALLAESGSALAHCPTSNFFLGSGCFNVRLAKRADRPVRVGLASDLGAGTSFSMLRTMGAAYQAAQLSGYPLTAPQAWYLATRGGAEALGLAHRIGSLEVGMEADLVVLNQHPTPFVAYRMSHARDLQEALFILMTLGDDRAVSATWVAGRPVWQAGV</sequence>
<dbReference type="Gene3D" id="2.30.40.10">
    <property type="entry name" value="Urease, subunit C, domain 1"/>
    <property type="match status" value="1"/>
</dbReference>
<comment type="function">
    <text evidence="8">Catalyzes the hydrolytic deamination of guanine, producing xanthine and ammonia.</text>
</comment>
<dbReference type="FunFam" id="3.20.20.140:FF:000022">
    <property type="entry name" value="Guanine deaminase"/>
    <property type="match status" value="1"/>
</dbReference>
<evidence type="ECO:0000256" key="8">
    <source>
        <dbReference type="RuleBase" id="RU366009"/>
    </source>
</evidence>
<comment type="similarity">
    <text evidence="2 8">Belongs to the metallo-dependent hydrolases superfamily. ATZ/TRZ family.</text>
</comment>
<dbReference type="RefSeq" id="WP_133679050.1">
    <property type="nucleotide sequence ID" value="NZ_SNZP01000004.1"/>
</dbReference>
<comment type="caution">
    <text evidence="10">The sequence shown here is derived from an EMBL/GenBank/DDBJ whole genome shotgun (WGS) entry which is preliminary data.</text>
</comment>
<comment type="pathway">
    <text evidence="1 8">Purine metabolism; guanine degradation; xanthine from guanine: step 1/1.</text>
</comment>
<dbReference type="UniPathway" id="UPA00603">
    <property type="reaction ID" value="UER00660"/>
</dbReference>
<evidence type="ECO:0000256" key="2">
    <source>
        <dbReference type="ARBA" id="ARBA00006745"/>
    </source>
</evidence>
<dbReference type="InterPro" id="IPR011059">
    <property type="entry name" value="Metal-dep_hydrolase_composite"/>
</dbReference>
<dbReference type="SUPFAM" id="SSF51556">
    <property type="entry name" value="Metallo-dependent hydrolases"/>
    <property type="match status" value="1"/>
</dbReference>
<comment type="cofactor">
    <cofactor evidence="8">
        <name>Zn(2+)</name>
        <dbReference type="ChEBI" id="CHEBI:29105"/>
    </cofactor>
    <text evidence="8">Binds 1 zinc ion per subunit.</text>
</comment>
<keyword evidence="6 8" id="KW-0862">Zinc</keyword>
<evidence type="ECO:0000256" key="6">
    <source>
        <dbReference type="ARBA" id="ARBA00022833"/>
    </source>
</evidence>
<dbReference type="NCBIfam" id="TIGR02967">
    <property type="entry name" value="guan_deamin"/>
    <property type="match status" value="1"/>
</dbReference>
<name>A0A4R7BAA3_9NEIS</name>
<dbReference type="GO" id="GO:0005829">
    <property type="term" value="C:cytosol"/>
    <property type="evidence" value="ECO:0007669"/>
    <property type="project" value="TreeGrafter"/>
</dbReference>
<dbReference type="PANTHER" id="PTHR11271:SF6">
    <property type="entry name" value="GUANINE DEAMINASE"/>
    <property type="match status" value="1"/>
</dbReference>
<dbReference type="PANTHER" id="PTHR11271">
    <property type="entry name" value="GUANINE DEAMINASE"/>
    <property type="match status" value="1"/>
</dbReference>
<evidence type="ECO:0000313" key="10">
    <source>
        <dbReference type="EMBL" id="TDR80566.1"/>
    </source>
</evidence>
<dbReference type="GO" id="GO:0008892">
    <property type="term" value="F:guanine deaminase activity"/>
    <property type="evidence" value="ECO:0007669"/>
    <property type="project" value="UniProtKB-UniRule"/>
</dbReference>
<dbReference type="AlphaFoldDB" id="A0A4R7BAA3"/>
<evidence type="ECO:0000256" key="5">
    <source>
        <dbReference type="ARBA" id="ARBA00022801"/>
    </source>
</evidence>
<dbReference type="InterPro" id="IPR006680">
    <property type="entry name" value="Amidohydro-rel"/>
</dbReference>
<dbReference type="CDD" id="cd01303">
    <property type="entry name" value="GDEase"/>
    <property type="match status" value="1"/>
</dbReference>